<evidence type="ECO:0000313" key="2">
    <source>
        <dbReference type="Proteomes" id="UP000324222"/>
    </source>
</evidence>
<evidence type="ECO:0000313" key="1">
    <source>
        <dbReference type="EMBL" id="MPC49494.1"/>
    </source>
</evidence>
<accession>A0A5B7FZ61</accession>
<sequence>MTGSRDEPERGHLGVVVRGSAARLHNGKRGVEGRWTRGAEGCESLGSVLVHLTSLYLQLLQRLRYFQLPVFSSSVGVKNEDERSERLVEGDFPFLPHSHSHHHEQVLVAAPQLIQEQVGMGVGMR</sequence>
<proteinExistence type="predicted"/>
<protein>
    <submittedName>
        <fullName evidence="1">Uncharacterized protein</fullName>
    </submittedName>
</protein>
<dbReference type="AlphaFoldDB" id="A0A5B7FZ61"/>
<keyword evidence="2" id="KW-1185">Reference proteome</keyword>
<gene>
    <name evidence="1" type="ORF">E2C01_043296</name>
</gene>
<comment type="caution">
    <text evidence="1">The sequence shown here is derived from an EMBL/GenBank/DDBJ whole genome shotgun (WGS) entry which is preliminary data.</text>
</comment>
<dbReference type="Proteomes" id="UP000324222">
    <property type="component" value="Unassembled WGS sequence"/>
</dbReference>
<organism evidence="1 2">
    <name type="scientific">Portunus trituberculatus</name>
    <name type="common">Swimming crab</name>
    <name type="synonym">Neptunus trituberculatus</name>
    <dbReference type="NCBI Taxonomy" id="210409"/>
    <lineage>
        <taxon>Eukaryota</taxon>
        <taxon>Metazoa</taxon>
        <taxon>Ecdysozoa</taxon>
        <taxon>Arthropoda</taxon>
        <taxon>Crustacea</taxon>
        <taxon>Multicrustacea</taxon>
        <taxon>Malacostraca</taxon>
        <taxon>Eumalacostraca</taxon>
        <taxon>Eucarida</taxon>
        <taxon>Decapoda</taxon>
        <taxon>Pleocyemata</taxon>
        <taxon>Brachyura</taxon>
        <taxon>Eubrachyura</taxon>
        <taxon>Portunoidea</taxon>
        <taxon>Portunidae</taxon>
        <taxon>Portuninae</taxon>
        <taxon>Portunus</taxon>
    </lineage>
</organism>
<name>A0A5B7FZ61_PORTR</name>
<reference evidence="1 2" key="1">
    <citation type="submission" date="2019-05" db="EMBL/GenBank/DDBJ databases">
        <title>Another draft genome of Portunus trituberculatus and its Hox gene families provides insights of decapod evolution.</title>
        <authorList>
            <person name="Jeong J.-H."/>
            <person name="Song I."/>
            <person name="Kim S."/>
            <person name="Choi T."/>
            <person name="Kim D."/>
            <person name="Ryu S."/>
            <person name="Kim W."/>
        </authorList>
    </citation>
    <scope>NUCLEOTIDE SEQUENCE [LARGE SCALE GENOMIC DNA]</scope>
    <source>
        <tissue evidence="1">Muscle</tissue>
    </source>
</reference>
<dbReference type="EMBL" id="VSRR010008909">
    <property type="protein sequence ID" value="MPC49494.1"/>
    <property type="molecule type" value="Genomic_DNA"/>
</dbReference>